<keyword evidence="2" id="KW-1185">Reference proteome</keyword>
<name>A0A220USM1_9GAMM</name>
<gene>
    <name evidence="1" type="ORF">CF168_19510</name>
</gene>
<dbReference type="AlphaFoldDB" id="A0A220USM1"/>
<evidence type="ECO:0000313" key="1">
    <source>
        <dbReference type="EMBL" id="ASK70882.1"/>
    </source>
</evidence>
<reference evidence="1 2" key="1">
    <citation type="submission" date="2017-07" db="EMBL/GenBank/DDBJ databases">
        <title>Phenotypical and genomic characterization of a clinical isolate of Shewanella bicestrii sp. nov. producing an extended-spectrum beta-lactamase and a new oxacillinase variant.</title>
        <authorList>
            <person name="Jousset A.B."/>
            <person name="Bonnin R.A."/>
            <person name="Girlich D."/>
            <person name="Dabos L."/>
            <person name="Potron A."/>
            <person name="Dortet L."/>
            <person name="Glaser P."/>
            <person name="Naas T."/>
        </authorList>
    </citation>
    <scope>NUCLEOTIDE SEQUENCE [LARGE SCALE GENOMIC DNA]</scope>
    <source>
        <strain evidence="1 2">JAB-1</strain>
    </source>
</reference>
<dbReference type="EMBL" id="CP022358">
    <property type="protein sequence ID" value="ASK70882.1"/>
    <property type="molecule type" value="Genomic_DNA"/>
</dbReference>
<dbReference type="RefSeq" id="WP_086903937.1">
    <property type="nucleotide sequence ID" value="NZ_CP022358.1"/>
</dbReference>
<proteinExistence type="predicted"/>
<dbReference type="KEGG" id="sbj:CF168_19510"/>
<dbReference type="Proteomes" id="UP000198367">
    <property type="component" value="Chromosome"/>
</dbReference>
<organism evidence="1 2">
    <name type="scientific">Shewanella bicestrii</name>
    <dbReference type="NCBI Taxonomy" id="2018305"/>
    <lineage>
        <taxon>Bacteria</taxon>
        <taxon>Pseudomonadati</taxon>
        <taxon>Pseudomonadota</taxon>
        <taxon>Gammaproteobacteria</taxon>
        <taxon>Alteromonadales</taxon>
        <taxon>Shewanellaceae</taxon>
        <taxon>Shewanella</taxon>
    </lineage>
</organism>
<accession>A0A220USM1</accession>
<evidence type="ECO:0000313" key="2">
    <source>
        <dbReference type="Proteomes" id="UP000198367"/>
    </source>
</evidence>
<sequence>MLIDWLHQDIDGQEQLRRYRQCLEEFSELEFHDAYVAKIQHEYQLLKALFEEQSVQHFEPNCSEQ</sequence>
<protein>
    <submittedName>
        <fullName evidence="1">Uncharacterized protein</fullName>
    </submittedName>
</protein>